<dbReference type="VEuPathDB" id="FungiDB:YALI1_D12271g"/>
<dbReference type="SUPFAM" id="SSF53335">
    <property type="entry name" value="S-adenosyl-L-methionine-dependent methyltransferases"/>
    <property type="match status" value="1"/>
</dbReference>
<dbReference type="Gene3D" id="3.30.70.1170">
    <property type="entry name" value="Sun protein, domain 3"/>
    <property type="match status" value="1"/>
</dbReference>
<dbReference type="PANTHER" id="PTHR22807:SF4">
    <property type="entry name" value="28S RRNA (CYTOSINE-C(5))-METHYLTRANSFERASE"/>
    <property type="match status" value="1"/>
</dbReference>
<evidence type="ECO:0000256" key="3">
    <source>
        <dbReference type="ARBA" id="ARBA00022691"/>
    </source>
</evidence>
<feature type="binding site" evidence="5">
    <location>
        <position position="307"/>
    </location>
    <ligand>
        <name>S-adenosyl-L-methionine</name>
        <dbReference type="ChEBI" id="CHEBI:59789"/>
    </ligand>
</feature>
<feature type="binding site" evidence="5">
    <location>
        <position position="289"/>
    </location>
    <ligand>
        <name>S-adenosyl-L-methionine</name>
        <dbReference type="ChEBI" id="CHEBI:59789"/>
    </ligand>
</feature>
<proteinExistence type="inferred from homology"/>
<dbReference type="CDD" id="cd02440">
    <property type="entry name" value="AdoMet_MTases"/>
    <property type="match status" value="1"/>
</dbReference>
<dbReference type="InterPro" id="IPR049560">
    <property type="entry name" value="MeTrfase_RsmB-F_NOP2_cat"/>
</dbReference>
<dbReference type="Pfam" id="PF01189">
    <property type="entry name" value="Methyltr_RsmB-F"/>
    <property type="match status" value="1"/>
</dbReference>
<dbReference type="GO" id="GO:0005730">
    <property type="term" value="C:nucleolus"/>
    <property type="evidence" value="ECO:0007669"/>
    <property type="project" value="TreeGrafter"/>
</dbReference>
<keyword evidence="2 5" id="KW-0808">Transferase</keyword>
<dbReference type="InterPro" id="IPR048889">
    <property type="entry name" value="NSUN5_RCM1_N"/>
</dbReference>
<keyword evidence="4 5" id="KW-0694">RNA-binding</keyword>
<organism evidence="8 9">
    <name type="scientific">Yarrowia lipolytica</name>
    <name type="common">Candida lipolytica</name>
    <dbReference type="NCBI Taxonomy" id="4952"/>
    <lineage>
        <taxon>Eukaryota</taxon>
        <taxon>Fungi</taxon>
        <taxon>Dikarya</taxon>
        <taxon>Ascomycota</taxon>
        <taxon>Saccharomycotina</taxon>
        <taxon>Dipodascomycetes</taxon>
        <taxon>Dipodascales</taxon>
        <taxon>Dipodascales incertae sedis</taxon>
        <taxon>Yarrowia</taxon>
    </lineage>
</organism>
<dbReference type="eggNOG" id="KOG2360">
    <property type="taxonomic scope" value="Eukaryota"/>
</dbReference>
<dbReference type="PANTHER" id="PTHR22807">
    <property type="entry name" value="NOP2 YEAST -RELATED NOL1/NOP2/FMU SUN DOMAIN-CONTAINING"/>
    <property type="match status" value="1"/>
</dbReference>
<dbReference type="RefSeq" id="XP_502626.3">
    <property type="nucleotide sequence ID" value="XM_502626.3"/>
</dbReference>
<protein>
    <recommendedName>
        <fullName evidence="7">SAM-dependent MTase RsmB/NOP-type domain-containing protein</fullName>
    </recommendedName>
</protein>
<feature type="active site" description="Nucleophile" evidence="5">
    <location>
        <position position="369"/>
    </location>
</feature>
<dbReference type="InterPro" id="IPR029063">
    <property type="entry name" value="SAM-dependent_MTases_sf"/>
</dbReference>
<dbReference type="VEuPathDB" id="FungiDB:YALI0_D09691g"/>
<dbReference type="GeneID" id="2910917"/>
<dbReference type="EMBL" id="CP017556">
    <property type="protein sequence ID" value="AOW03841.1"/>
    <property type="molecule type" value="Genomic_DNA"/>
</dbReference>
<reference evidence="8 9" key="1">
    <citation type="journal article" date="2016" name="PLoS ONE">
        <title>Sequence Assembly of Yarrowia lipolytica Strain W29/CLIB89 Shows Transposable Element Diversity.</title>
        <authorList>
            <person name="Magnan C."/>
            <person name="Yu J."/>
            <person name="Chang I."/>
            <person name="Jahn E."/>
            <person name="Kanomata Y."/>
            <person name="Wu J."/>
            <person name="Zeller M."/>
            <person name="Oakes M."/>
            <person name="Baldi P."/>
            <person name="Sandmeyer S."/>
        </authorList>
    </citation>
    <scope>NUCLEOTIDE SEQUENCE [LARGE SCALE GENOMIC DNA]</scope>
    <source>
        <strain evidence="9">CLIB89(W29)</strain>
    </source>
</reference>
<accession>A0A1D8NE25</accession>
<dbReference type="Proteomes" id="UP000182444">
    <property type="component" value="Chromosome 1D"/>
</dbReference>
<dbReference type="PRINTS" id="PR02008">
    <property type="entry name" value="RCMTFAMILY"/>
</dbReference>
<evidence type="ECO:0000256" key="6">
    <source>
        <dbReference type="SAM" id="MobiDB-lite"/>
    </source>
</evidence>
<dbReference type="FunFam" id="3.40.50.150:FF:000410">
    <property type="entry name" value="S-adenosyl-L-methionine-dependent methyltransferase"/>
    <property type="match status" value="1"/>
</dbReference>
<dbReference type="GO" id="GO:0003723">
    <property type="term" value="F:RNA binding"/>
    <property type="evidence" value="ECO:0007669"/>
    <property type="project" value="UniProtKB-UniRule"/>
</dbReference>
<comment type="similarity">
    <text evidence="5">Belongs to the class I-like SAM-binding methyltransferase superfamily. RsmB/NOP family.</text>
</comment>
<dbReference type="Gene3D" id="3.40.50.150">
    <property type="entry name" value="Vaccinia Virus protein VP39"/>
    <property type="match status" value="1"/>
</dbReference>
<dbReference type="PROSITE" id="PS51686">
    <property type="entry name" value="SAM_MT_RSMB_NOP"/>
    <property type="match status" value="1"/>
</dbReference>
<dbReference type="Pfam" id="PF21153">
    <property type="entry name" value="NSUN5_N"/>
    <property type="match status" value="1"/>
</dbReference>
<evidence type="ECO:0000313" key="8">
    <source>
        <dbReference type="EMBL" id="AOW03841.1"/>
    </source>
</evidence>
<sequence>MNFYQEAAQFLEPSKKGSLQNRIFAQSKLLGKTRLRADPKHVFAVVFSALKYRPFLVDIIKAAEIPISDKPGKTKITMNMAILMAHDLLCSRSKRLTISKGPLKDMFLAHQTRLKSELTKFKLKHKVSDLDELVEEDSTPIRWIRINTVLSNEEEFHKTPLIARLKPIDKIEGGTIQPGQIYKDIHVPHLYGIHPREKLANCELYKQGKIIIQDRASCFPATILNPQPGQKLIDCCSAPGNKTTHLASFVAGTPGSIDAFEKDAIRAKLLTKMVKTAGCHNCIKVNVGDFTDTNPDDYPEVEGILVDPSCSGSGIFGRKHEDDAAAAEETNRDDQKDQFRLHKLSEFQYRIVKHALLFGSAKKVVYSTCSIHNIENEEVVQKLLLDSQVAAEGWQLAPKLRVLPLWTRRGDPNGFSDFPENQRAALAEGVVRALPKVDGGIGFFAACFEKRDIGEIGHRVPKVSEVESAQETSSDDHSEDAEQEDQDQDQDEEEVESEEEWTGFSD</sequence>
<dbReference type="GO" id="GO:0070475">
    <property type="term" value="P:rRNA base methylation"/>
    <property type="evidence" value="ECO:0007669"/>
    <property type="project" value="TreeGrafter"/>
</dbReference>
<feature type="compositionally biased region" description="Acidic residues" evidence="6">
    <location>
        <begin position="477"/>
        <end position="506"/>
    </location>
</feature>
<evidence type="ECO:0000256" key="1">
    <source>
        <dbReference type="ARBA" id="ARBA00022603"/>
    </source>
</evidence>
<keyword evidence="1 5" id="KW-0489">Methyltransferase</keyword>
<evidence type="ECO:0000256" key="5">
    <source>
        <dbReference type="PROSITE-ProRule" id="PRU01023"/>
    </source>
</evidence>
<name>A0A1D8NE25_YARLL</name>
<evidence type="ECO:0000259" key="7">
    <source>
        <dbReference type="PROSITE" id="PS51686"/>
    </source>
</evidence>
<dbReference type="OMA" id="SFKSRIY"/>
<dbReference type="InterPro" id="IPR023267">
    <property type="entry name" value="RCMT"/>
</dbReference>
<gene>
    <name evidence="8" type="ORF">YALI1_D12271g</name>
</gene>
<evidence type="ECO:0000313" key="9">
    <source>
        <dbReference type="Proteomes" id="UP000182444"/>
    </source>
</evidence>
<feature type="region of interest" description="Disordered" evidence="6">
    <location>
        <begin position="459"/>
        <end position="506"/>
    </location>
</feature>
<dbReference type="InterPro" id="IPR001678">
    <property type="entry name" value="MeTrfase_RsmB-F_NOP2_dom"/>
</dbReference>
<dbReference type="GO" id="GO:0008173">
    <property type="term" value="F:RNA methyltransferase activity"/>
    <property type="evidence" value="ECO:0007669"/>
    <property type="project" value="InterPro"/>
</dbReference>
<keyword evidence="3 5" id="KW-0949">S-adenosyl-L-methionine</keyword>
<feature type="domain" description="SAM-dependent MTase RsmB/NOP-type" evidence="7">
    <location>
        <begin position="132"/>
        <end position="451"/>
    </location>
</feature>
<evidence type="ECO:0000256" key="2">
    <source>
        <dbReference type="ARBA" id="ARBA00022679"/>
    </source>
</evidence>
<feature type="binding site" evidence="5">
    <location>
        <begin position="236"/>
        <end position="242"/>
    </location>
    <ligand>
        <name>S-adenosyl-L-methionine</name>
        <dbReference type="ChEBI" id="CHEBI:59789"/>
    </ligand>
</feature>
<evidence type="ECO:0000256" key="4">
    <source>
        <dbReference type="ARBA" id="ARBA00022884"/>
    </source>
</evidence>
<dbReference type="KEGG" id="yli:2910917"/>
<feature type="binding site" evidence="5">
    <location>
        <position position="261"/>
    </location>
    <ligand>
        <name>S-adenosyl-L-methionine</name>
        <dbReference type="ChEBI" id="CHEBI:59789"/>
    </ligand>
</feature>
<dbReference type="AlphaFoldDB" id="A0A1D8NE25"/>